<evidence type="ECO:0000256" key="2">
    <source>
        <dbReference type="SAM" id="SignalP"/>
    </source>
</evidence>
<evidence type="ECO:0000313" key="4">
    <source>
        <dbReference type="Proteomes" id="UP001597063"/>
    </source>
</evidence>
<dbReference type="EMBL" id="JBHTGP010000015">
    <property type="protein sequence ID" value="MFD0688840.1"/>
    <property type="molecule type" value="Genomic_DNA"/>
</dbReference>
<dbReference type="Proteomes" id="UP001597063">
    <property type="component" value="Unassembled WGS sequence"/>
</dbReference>
<keyword evidence="2" id="KW-0732">Signal</keyword>
<evidence type="ECO:0000256" key="1">
    <source>
        <dbReference type="SAM" id="MobiDB-lite"/>
    </source>
</evidence>
<feature type="signal peptide" evidence="2">
    <location>
        <begin position="1"/>
        <end position="21"/>
    </location>
</feature>
<feature type="chain" id="PRO_5046243254" evidence="2">
    <location>
        <begin position="22"/>
        <end position="218"/>
    </location>
</feature>
<feature type="region of interest" description="Disordered" evidence="1">
    <location>
        <begin position="21"/>
        <end position="59"/>
    </location>
</feature>
<keyword evidence="4" id="KW-1185">Reference proteome</keyword>
<organism evidence="3 4">
    <name type="scientific">Actinomadura fibrosa</name>
    <dbReference type="NCBI Taxonomy" id="111802"/>
    <lineage>
        <taxon>Bacteria</taxon>
        <taxon>Bacillati</taxon>
        <taxon>Actinomycetota</taxon>
        <taxon>Actinomycetes</taxon>
        <taxon>Streptosporangiales</taxon>
        <taxon>Thermomonosporaceae</taxon>
        <taxon>Actinomadura</taxon>
    </lineage>
</organism>
<name>A0ABW2XT06_9ACTN</name>
<comment type="caution">
    <text evidence="3">The sequence shown here is derived from an EMBL/GenBank/DDBJ whole genome shotgun (WGS) entry which is preliminary data.</text>
</comment>
<proteinExistence type="predicted"/>
<protein>
    <submittedName>
        <fullName evidence="3">Signal protein</fullName>
    </submittedName>
</protein>
<gene>
    <name evidence="3" type="ORF">ACFQZM_30400</name>
</gene>
<evidence type="ECO:0000313" key="3">
    <source>
        <dbReference type="EMBL" id="MFD0688840.1"/>
    </source>
</evidence>
<dbReference type="PROSITE" id="PS51257">
    <property type="entry name" value="PROKAR_LIPOPROTEIN"/>
    <property type="match status" value="1"/>
</dbReference>
<dbReference type="RefSeq" id="WP_207399757.1">
    <property type="nucleotide sequence ID" value="NZ_CAACUY010000036.1"/>
</dbReference>
<accession>A0ABW2XT06</accession>
<sequence>MLRGRLVISLLLLGLAAGCTGGESGDTPRSPRAAQAEATKAVSSPPGRSASAGKLDPGKVQGDWWSWAAGAPSGRNPVEDRSGAHCAVGQAGDLWFLAGTFGGSVRRRCAVPARRTLVAPIVNLHGSANDCAGFMASASGSVTVDGRKLPVLRWNATPITVTGVEGNPVTESDGRIDTMGCGLWASSAPLAAGRHAVAIRGTSGDFRVSVDYVLTVAG</sequence>
<reference evidence="4" key="1">
    <citation type="journal article" date="2019" name="Int. J. Syst. Evol. Microbiol.">
        <title>The Global Catalogue of Microorganisms (GCM) 10K type strain sequencing project: providing services to taxonomists for standard genome sequencing and annotation.</title>
        <authorList>
            <consortium name="The Broad Institute Genomics Platform"/>
            <consortium name="The Broad Institute Genome Sequencing Center for Infectious Disease"/>
            <person name="Wu L."/>
            <person name="Ma J."/>
        </authorList>
    </citation>
    <scope>NUCLEOTIDE SEQUENCE [LARGE SCALE GENOMIC DNA]</scope>
    <source>
        <strain evidence="4">JCM 9371</strain>
    </source>
</reference>